<gene>
    <name evidence="2" type="ORF">AB3G35_12945</name>
</gene>
<reference evidence="2" key="1">
    <citation type="submission" date="2024-07" db="EMBL/GenBank/DDBJ databases">
        <authorList>
            <person name="Biller S.J."/>
        </authorList>
    </citation>
    <scope>NUCLEOTIDE SEQUENCE</scope>
    <source>
        <strain evidence="2">WC2401</strain>
    </source>
</reference>
<dbReference type="RefSeq" id="WP_369781565.1">
    <property type="nucleotide sequence ID" value="NZ_CP165623.1"/>
</dbReference>
<dbReference type="Pfam" id="PF13439">
    <property type="entry name" value="Glyco_transf_4"/>
    <property type="match status" value="1"/>
</dbReference>
<dbReference type="InterPro" id="IPR028098">
    <property type="entry name" value="Glyco_trans_4-like_N"/>
</dbReference>
<proteinExistence type="predicted"/>
<evidence type="ECO:0000313" key="2">
    <source>
        <dbReference type="EMBL" id="XDV03998.1"/>
    </source>
</evidence>
<accession>A0AB39WU11</accession>
<keyword evidence="2" id="KW-0808">Transferase</keyword>
<keyword evidence="2" id="KW-0328">Glycosyltransferase</keyword>
<protein>
    <submittedName>
        <fullName evidence="2">Glycosyltransferase</fullName>
        <ecNumber evidence="2">2.4.-.-</ecNumber>
    </submittedName>
</protein>
<dbReference type="EMBL" id="CP165623">
    <property type="protein sequence ID" value="XDV03998.1"/>
    <property type="molecule type" value="Genomic_DNA"/>
</dbReference>
<dbReference type="Gene3D" id="3.40.50.2000">
    <property type="entry name" value="Glycogen Phosphorylase B"/>
    <property type="match status" value="1"/>
</dbReference>
<feature type="domain" description="Glycosyltransferase subfamily 4-like N-terminal" evidence="1">
    <location>
        <begin position="15"/>
        <end position="175"/>
    </location>
</feature>
<dbReference type="EC" id="2.4.-.-" evidence="2"/>
<evidence type="ECO:0000259" key="1">
    <source>
        <dbReference type="Pfam" id="PF13439"/>
    </source>
</evidence>
<dbReference type="GO" id="GO:0016757">
    <property type="term" value="F:glycosyltransferase activity"/>
    <property type="evidence" value="ECO:0007669"/>
    <property type="project" value="UniProtKB-KW"/>
</dbReference>
<organism evidence="2">
    <name type="scientific">Pseudomonas sp. WC2401</name>
    <dbReference type="NCBI Taxonomy" id="3234143"/>
    <lineage>
        <taxon>Bacteria</taxon>
        <taxon>Pseudomonadati</taxon>
        <taxon>Pseudomonadota</taxon>
        <taxon>Gammaproteobacteria</taxon>
        <taxon>Pseudomonadales</taxon>
        <taxon>Pseudomonadaceae</taxon>
        <taxon>Pseudomonas</taxon>
    </lineage>
</organism>
<dbReference type="SUPFAM" id="SSF53756">
    <property type="entry name" value="UDP-Glycosyltransferase/glycogen phosphorylase"/>
    <property type="match status" value="1"/>
</dbReference>
<dbReference type="AlphaFoldDB" id="A0AB39WU11"/>
<sequence length="203" mass="22899">MANIEILHCAETIKGGIATYLRELLPLQAETFGAEAIAVIIPESQRTELPSLKGVKILTYKDKKNRALNSISIAKVTAHFIRENPTKIVHIHSTFAGVTLRPLIWILYRKVKAIYCPHGWAWDRPMSRWKRTLTIWIEKALSHLCKRIICISQHEKNTAIKIGINESKLSVVLNGMGCAPCPSTKQYAAWPGSGRKLLFIRSF</sequence>
<name>A0AB39WU11_9PSED</name>